<evidence type="ECO:0000259" key="1">
    <source>
        <dbReference type="Pfam" id="PF09836"/>
    </source>
</evidence>
<dbReference type="KEGG" id="sdr:SCD_n02600"/>
<dbReference type="HOGENOM" id="CLU_096334_1_0_4"/>
<feature type="domain" description="Putative DNA-binding" evidence="1">
    <location>
        <begin position="9"/>
        <end position="95"/>
    </location>
</feature>
<dbReference type="STRING" id="1163617.SCD_n02600"/>
<dbReference type="EMBL" id="AP013066">
    <property type="protein sequence ID" value="BAN36401.1"/>
    <property type="molecule type" value="Genomic_DNA"/>
</dbReference>
<proteinExistence type="predicted"/>
<sequence length="248" mass="28628">MIMETDFQQFQRAFARHIRDPRHAPRPDGVPARRMAVYNELLLNNVCGFLDTCFPVCRTLLGEARWRRLNRTFFRDWPSHTPWFREISREFVRYLSESMTRQPLPRWFAELAHYEWAELAVDVMEAPIPAHDQTGDLLVRPVELNPTLLNLAYAWPVHRIGPKYRPRKPQPSYLAVYRDADEAVQFTETNAVTARLLTLLASAPSTGETALRQIADELQHPDPEQLIIFGAALLDELRDQGIILGAQA</sequence>
<dbReference type="InterPro" id="IPR044922">
    <property type="entry name" value="DUF2063_N_sf"/>
</dbReference>
<name>S6AJA6_SULDS</name>
<reference evidence="3 4" key="1">
    <citation type="journal article" date="2012" name="Appl. Environ. Microbiol.">
        <title>Draft genome sequence of a psychrotolerant sulfur-oxidizing bacterium, Sulfuricella denitrificans skB26, and proteomic insights into cold adaptation.</title>
        <authorList>
            <person name="Watanabe T."/>
            <person name="Kojima H."/>
            <person name="Fukui M."/>
        </authorList>
    </citation>
    <scope>NUCLEOTIDE SEQUENCE [LARGE SCALE GENOMIC DNA]</scope>
    <source>
        <strain evidence="4">skB26</strain>
    </source>
</reference>
<evidence type="ECO:0000313" key="3">
    <source>
        <dbReference type="EMBL" id="BAN36401.1"/>
    </source>
</evidence>
<dbReference type="Gene3D" id="3.90.930.50">
    <property type="match status" value="1"/>
</dbReference>
<accession>S6AJA6</accession>
<dbReference type="InterPro" id="IPR018640">
    <property type="entry name" value="DUF2063"/>
</dbReference>
<keyword evidence="4" id="KW-1185">Reference proteome</keyword>
<dbReference type="AlphaFoldDB" id="S6AJA6"/>
<dbReference type="Pfam" id="PF09836">
    <property type="entry name" value="DUF2063"/>
    <property type="match status" value="1"/>
</dbReference>
<dbReference type="eggNOG" id="COG3219">
    <property type="taxonomic scope" value="Bacteria"/>
</dbReference>
<dbReference type="InterPro" id="IPR054098">
    <property type="entry name" value="NGO1945-like_C"/>
</dbReference>
<organism evidence="3 4">
    <name type="scientific">Sulfuricella denitrificans (strain DSM 22764 / NBRC 105220 / skB26)</name>
    <dbReference type="NCBI Taxonomy" id="1163617"/>
    <lineage>
        <taxon>Bacteria</taxon>
        <taxon>Pseudomonadati</taxon>
        <taxon>Pseudomonadota</taxon>
        <taxon>Betaproteobacteria</taxon>
        <taxon>Nitrosomonadales</taxon>
        <taxon>Sulfuricellaceae</taxon>
        <taxon>Sulfuricella</taxon>
    </lineage>
</organism>
<dbReference type="Gene3D" id="1.10.150.690">
    <property type="entry name" value="DUF2063"/>
    <property type="match status" value="1"/>
</dbReference>
<gene>
    <name evidence="3" type="ORF">SCD_n02600</name>
</gene>
<evidence type="ECO:0000313" key="4">
    <source>
        <dbReference type="Proteomes" id="UP000015559"/>
    </source>
</evidence>
<protein>
    <submittedName>
        <fullName evidence="3">Uncharacterized protein</fullName>
    </submittedName>
</protein>
<dbReference type="Pfam" id="PF22106">
    <property type="entry name" value="NGO1945_C"/>
    <property type="match status" value="1"/>
</dbReference>
<feature type="domain" description="NGO1945-like C-terminal" evidence="2">
    <location>
        <begin position="145"/>
        <end position="238"/>
    </location>
</feature>
<evidence type="ECO:0000259" key="2">
    <source>
        <dbReference type="Pfam" id="PF22106"/>
    </source>
</evidence>
<dbReference type="Proteomes" id="UP000015559">
    <property type="component" value="Chromosome"/>
</dbReference>